<accession>Q4TIS7</accession>
<comment type="caution">
    <text evidence="1">The sequence shown here is derived from an EMBL/GenBank/DDBJ whole genome shotgun (WGS) entry which is preliminary data.</text>
</comment>
<protein>
    <submittedName>
        <fullName evidence="1">(spotted green pufferfish) hypothetical protein</fullName>
    </submittedName>
</protein>
<reference evidence="1" key="2">
    <citation type="submission" date="2004-02" db="EMBL/GenBank/DDBJ databases">
        <authorList>
            <consortium name="Genoscope"/>
            <consortium name="Whitehead Institute Centre for Genome Research"/>
        </authorList>
    </citation>
    <scope>NUCLEOTIDE SEQUENCE</scope>
</reference>
<dbReference type="AlphaFoldDB" id="Q4TIS7"/>
<name>Q4TIS7_TETNG</name>
<dbReference type="SUPFAM" id="SSF49899">
    <property type="entry name" value="Concanavalin A-like lectins/glucanases"/>
    <property type="match status" value="1"/>
</dbReference>
<proteinExistence type="predicted"/>
<organism evidence="1">
    <name type="scientific">Tetraodon nigroviridis</name>
    <name type="common">Spotted green pufferfish</name>
    <name type="synonym">Chelonodon nigroviridis</name>
    <dbReference type="NCBI Taxonomy" id="99883"/>
    <lineage>
        <taxon>Eukaryota</taxon>
        <taxon>Metazoa</taxon>
        <taxon>Chordata</taxon>
        <taxon>Craniata</taxon>
        <taxon>Vertebrata</taxon>
        <taxon>Euteleostomi</taxon>
        <taxon>Actinopterygii</taxon>
        <taxon>Neopterygii</taxon>
        <taxon>Teleostei</taxon>
        <taxon>Neoteleostei</taxon>
        <taxon>Acanthomorphata</taxon>
        <taxon>Eupercaria</taxon>
        <taxon>Tetraodontiformes</taxon>
        <taxon>Tetradontoidea</taxon>
        <taxon>Tetraodontidae</taxon>
        <taxon>Tetraodon</taxon>
    </lineage>
</organism>
<dbReference type="InterPro" id="IPR013320">
    <property type="entry name" value="ConA-like_dom_sf"/>
</dbReference>
<reference evidence="1" key="1">
    <citation type="journal article" date="2004" name="Nature">
        <title>Genome duplication in the teleost fish Tetraodon nigroviridis reveals the early vertebrate proto-karyotype.</title>
        <authorList>
            <person name="Jaillon O."/>
            <person name="Aury J.-M."/>
            <person name="Brunet F."/>
            <person name="Petit J.-L."/>
            <person name="Stange-Thomann N."/>
            <person name="Mauceli E."/>
            <person name="Bouneau L."/>
            <person name="Fischer C."/>
            <person name="Ozouf-Costaz C."/>
            <person name="Bernot A."/>
            <person name="Nicaud S."/>
            <person name="Jaffe D."/>
            <person name="Fisher S."/>
            <person name="Lutfalla G."/>
            <person name="Dossat C."/>
            <person name="Segurens B."/>
            <person name="Dasilva C."/>
            <person name="Salanoubat M."/>
            <person name="Levy M."/>
            <person name="Boudet N."/>
            <person name="Castellano S."/>
            <person name="Anthouard V."/>
            <person name="Jubin C."/>
            <person name="Castelli V."/>
            <person name="Katinka M."/>
            <person name="Vacherie B."/>
            <person name="Biemont C."/>
            <person name="Skalli Z."/>
            <person name="Cattolico L."/>
            <person name="Poulain J."/>
            <person name="De Berardinis V."/>
            <person name="Cruaud C."/>
            <person name="Duprat S."/>
            <person name="Brottier P."/>
            <person name="Coutanceau J.-P."/>
            <person name="Gouzy J."/>
            <person name="Parra G."/>
            <person name="Lardier G."/>
            <person name="Chapple C."/>
            <person name="McKernan K.J."/>
            <person name="McEwan P."/>
            <person name="Bosak S."/>
            <person name="Kellis M."/>
            <person name="Volff J.-N."/>
            <person name="Guigo R."/>
            <person name="Zody M.C."/>
            <person name="Mesirov J."/>
            <person name="Lindblad-Toh K."/>
            <person name="Birren B."/>
            <person name="Nusbaum C."/>
            <person name="Kahn D."/>
            <person name="Robinson-Rechavi M."/>
            <person name="Laudet V."/>
            <person name="Schachter V."/>
            <person name="Quetier F."/>
            <person name="Saurin W."/>
            <person name="Scarpelli C."/>
            <person name="Wincker P."/>
            <person name="Lander E.S."/>
            <person name="Weissenbach J."/>
            <person name="Roest Crollius H."/>
        </authorList>
    </citation>
    <scope>NUCLEOTIDE SEQUENCE [LARGE SCALE GENOMIC DNA]</scope>
</reference>
<evidence type="ECO:0000313" key="1">
    <source>
        <dbReference type="EMBL" id="CAF87205.1"/>
    </source>
</evidence>
<dbReference type="KEGG" id="tng:GSTEN00036753G001"/>
<sequence>RWHRVAISVEKNTVTIILDCKKKLTKPLPRSDN</sequence>
<feature type="non-terminal residue" evidence="1">
    <location>
        <position position="1"/>
    </location>
</feature>
<dbReference type="EMBL" id="CAAE01001778">
    <property type="protein sequence ID" value="CAF87205.1"/>
    <property type="molecule type" value="Genomic_DNA"/>
</dbReference>
<gene>
    <name evidence="1" type="ORF">GSTENG00036753001</name>
</gene>
<feature type="non-terminal residue" evidence="1">
    <location>
        <position position="33"/>
    </location>
</feature>
<dbReference type="OrthoDB" id="8939548at2759"/>
<dbReference type="Gene3D" id="2.60.120.200">
    <property type="match status" value="1"/>
</dbReference>